<proteinExistence type="inferred from homology"/>
<evidence type="ECO:0000313" key="3">
    <source>
        <dbReference type="Proteomes" id="UP001056681"/>
    </source>
</evidence>
<protein>
    <submittedName>
        <fullName evidence="2">Enoyl-CoA hydratase/isomerase</fullName>
    </submittedName>
</protein>
<keyword evidence="3" id="KW-1185">Reference proteome</keyword>
<accession>A0ABY4T4Q9</accession>
<organism evidence="2 3">
    <name type="scientific">Luteibacter flocculans</name>
    <dbReference type="NCBI Taxonomy" id="2780091"/>
    <lineage>
        <taxon>Bacteria</taxon>
        <taxon>Pseudomonadati</taxon>
        <taxon>Pseudomonadota</taxon>
        <taxon>Gammaproteobacteria</taxon>
        <taxon>Lysobacterales</taxon>
        <taxon>Rhodanobacteraceae</taxon>
        <taxon>Luteibacter</taxon>
    </lineage>
</organism>
<dbReference type="InterPro" id="IPR029045">
    <property type="entry name" value="ClpP/crotonase-like_dom_sf"/>
</dbReference>
<dbReference type="InterPro" id="IPR051683">
    <property type="entry name" value="Enoyl-CoA_Hydratase/Isomerase"/>
</dbReference>
<dbReference type="Proteomes" id="UP001056681">
    <property type="component" value="Chromosome"/>
</dbReference>
<gene>
    <name evidence="2" type="ORF">IM816_06320</name>
</gene>
<dbReference type="PANTHER" id="PTHR42964">
    <property type="entry name" value="ENOYL-COA HYDRATASE"/>
    <property type="match status" value="1"/>
</dbReference>
<sequence>MTLESTTAITPRHAVDVRIEGAVCHLVFDRPDANNAINAQLVAECHTALDRYAQDVSIVVLSGSAETFCFGADFAELSQGVDPQFAAHAGPGPMFDLWQRLATGPFVTVSYVRGKVNAGGMGFLGASDIVLADTTARFSLSEMLFGLYPACVLPFLVRRIGFQRTHYLTLSTQPIDAATAQAWGLADAVDEQGDMLLRRHLRQLGRLSKTAIERYKTYARGVTPDWGAHRERAIQGNLEVFEDPHNRAAIARYVTEGLFPWE</sequence>
<comment type="similarity">
    <text evidence="1">Belongs to the enoyl-CoA hydratase/isomerase family.</text>
</comment>
<name>A0ABY4T4Q9_9GAMM</name>
<dbReference type="SUPFAM" id="SSF52096">
    <property type="entry name" value="ClpP/crotonase"/>
    <property type="match status" value="1"/>
</dbReference>
<dbReference type="NCBIfam" id="NF005498">
    <property type="entry name" value="PRK07112.1"/>
    <property type="match status" value="1"/>
</dbReference>
<dbReference type="PANTHER" id="PTHR42964:SF1">
    <property type="entry name" value="POLYKETIDE BIOSYNTHESIS ENOYL-COA HYDRATASE PKSH-RELATED"/>
    <property type="match status" value="1"/>
</dbReference>
<reference evidence="2" key="1">
    <citation type="submission" date="2020-10" db="EMBL/GenBank/DDBJ databases">
        <title>Whole-genome sequence of Luteibacter sp. EIF3.</title>
        <authorList>
            <person name="Friedrich I."/>
            <person name="Hertel R."/>
            <person name="Daniel R."/>
        </authorList>
    </citation>
    <scope>NUCLEOTIDE SEQUENCE</scope>
    <source>
        <strain evidence="2">EIF3</strain>
    </source>
</reference>
<evidence type="ECO:0000256" key="1">
    <source>
        <dbReference type="ARBA" id="ARBA00005254"/>
    </source>
</evidence>
<dbReference type="InterPro" id="IPR001753">
    <property type="entry name" value="Enoyl-CoA_hydra/iso"/>
</dbReference>
<evidence type="ECO:0000313" key="2">
    <source>
        <dbReference type="EMBL" id="URL59705.1"/>
    </source>
</evidence>
<dbReference type="CDD" id="cd06558">
    <property type="entry name" value="crotonase-like"/>
    <property type="match status" value="1"/>
</dbReference>
<dbReference type="RefSeq" id="WP_250340221.1">
    <property type="nucleotide sequence ID" value="NZ_CP063231.1"/>
</dbReference>
<dbReference type="Gene3D" id="3.90.226.10">
    <property type="entry name" value="2-enoyl-CoA Hydratase, Chain A, domain 1"/>
    <property type="match status" value="1"/>
</dbReference>
<dbReference type="Pfam" id="PF00378">
    <property type="entry name" value="ECH_1"/>
    <property type="match status" value="1"/>
</dbReference>
<dbReference type="EMBL" id="CP063231">
    <property type="protein sequence ID" value="URL59705.1"/>
    <property type="molecule type" value="Genomic_DNA"/>
</dbReference>